<keyword evidence="1" id="KW-0472">Membrane</keyword>
<sequence length="163" mass="18554">MVEKFCCFRLESTAKFFGWLGSIVSAVLIIPCIIALVYVKEIVDSLIKQGVRIENREDAENIVTIVLALEIVVFAVNVVTHICLLLGTIQKRHNLLLPWLIAGGISIVLSIILMFFIGFSTVISTAFNIYLWICMYSLYKRIKTEKEQSHYQACTEYFPKQTV</sequence>
<feature type="transmembrane region" description="Helical" evidence="1">
    <location>
        <begin position="122"/>
        <end position="139"/>
    </location>
</feature>
<accession>A0A811V7Y3</accession>
<evidence type="ECO:0000313" key="3">
    <source>
        <dbReference type="Proteomes" id="UP000606786"/>
    </source>
</evidence>
<dbReference type="InterPro" id="IPR031720">
    <property type="entry name" value="DUF4728"/>
</dbReference>
<dbReference type="Proteomes" id="UP000606786">
    <property type="component" value="Unassembled WGS sequence"/>
</dbReference>
<dbReference type="Pfam" id="PF15860">
    <property type="entry name" value="DUF4728"/>
    <property type="match status" value="1"/>
</dbReference>
<dbReference type="AlphaFoldDB" id="A0A811V7Y3"/>
<evidence type="ECO:0000313" key="2">
    <source>
        <dbReference type="EMBL" id="CAD7012288.1"/>
    </source>
</evidence>
<evidence type="ECO:0000256" key="1">
    <source>
        <dbReference type="SAM" id="Phobius"/>
    </source>
</evidence>
<comment type="caution">
    <text evidence="2">The sequence shown here is derived from an EMBL/GenBank/DDBJ whole genome shotgun (WGS) entry which is preliminary data.</text>
</comment>
<dbReference type="KEGG" id="ccat:101454306"/>
<protein>
    <submittedName>
        <fullName evidence="2">(Mediterranean fruit fly) hypothetical protein</fullName>
    </submittedName>
</protein>
<organism evidence="2 3">
    <name type="scientific">Ceratitis capitata</name>
    <name type="common">Mediterranean fruit fly</name>
    <name type="synonym">Tephritis capitata</name>
    <dbReference type="NCBI Taxonomy" id="7213"/>
    <lineage>
        <taxon>Eukaryota</taxon>
        <taxon>Metazoa</taxon>
        <taxon>Ecdysozoa</taxon>
        <taxon>Arthropoda</taxon>
        <taxon>Hexapoda</taxon>
        <taxon>Insecta</taxon>
        <taxon>Pterygota</taxon>
        <taxon>Neoptera</taxon>
        <taxon>Endopterygota</taxon>
        <taxon>Diptera</taxon>
        <taxon>Brachycera</taxon>
        <taxon>Muscomorpha</taxon>
        <taxon>Tephritoidea</taxon>
        <taxon>Tephritidae</taxon>
        <taxon>Ceratitis</taxon>
        <taxon>Ceratitis</taxon>
    </lineage>
</organism>
<keyword evidence="1" id="KW-1133">Transmembrane helix</keyword>
<feature type="transmembrane region" description="Helical" evidence="1">
    <location>
        <begin position="62"/>
        <end position="84"/>
    </location>
</feature>
<dbReference type="PANTHER" id="PTHR36694:SF11">
    <property type="entry name" value="LP21121P-RELATED"/>
    <property type="match status" value="1"/>
</dbReference>
<dbReference type="EMBL" id="CAJHJT010000056">
    <property type="protein sequence ID" value="CAD7012288.1"/>
    <property type="molecule type" value="Genomic_DNA"/>
</dbReference>
<keyword evidence="3" id="KW-1185">Reference proteome</keyword>
<feature type="transmembrane region" description="Helical" evidence="1">
    <location>
        <begin position="16"/>
        <end position="39"/>
    </location>
</feature>
<name>A0A811V7Y3_CERCA</name>
<dbReference type="OrthoDB" id="8118226at2759"/>
<keyword evidence="1" id="KW-0812">Transmembrane</keyword>
<feature type="transmembrane region" description="Helical" evidence="1">
    <location>
        <begin position="96"/>
        <end position="116"/>
    </location>
</feature>
<dbReference type="PANTHER" id="PTHR36694">
    <property type="entry name" value="PASIFLORA 1, ISOFORM A-RELATED"/>
    <property type="match status" value="1"/>
</dbReference>
<proteinExistence type="predicted"/>
<reference evidence="2" key="1">
    <citation type="submission" date="2020-11" db="EMBL/GenBank/DDBJ databases">
        <authorList>
            <person name="Whitehead M."/>
        </authorList>
    </citation>
    <scope>NUCLEOTIDE SEQUENCE</scope>
    <source>
        <strain evidence="2">EGII</strain>
    </source>
</reference>
<gene>
    <name evidence="2" type="ORF">CCAP1982_LOCUS20384</name>
</gene>